<comment type="caution">
    <text evidence="8">The sequence shown here is derived from an EMBL/GenBank/DDBJ whole genome shotgun (WGS) entry which is preliminary data.</text>
</comment>
<dbReference type="PANTHER" id="PTHR47804">
    <property type="entry name" value="60S RIBOSOMAL PROTEIN L19"/>
    <property type="match status" value="1"/>
</dbReference>
<evidence type="ECO:0000256" key="2">
    <source>
        <dbReference type="ARBA" id="ARBA00022692"/>
    </source>
</evidence>
<dbReference type="Proteomes" id="UP001437256">
    <property type="component" value="Unassembled WGS sequence"/>
</dbReference>
<evidence type="ECO:0000256" key="1">
    <source>
        <dbReference type="ARBA" id="ARBA00004141"/>
    </source>
</evidence>
<keyword evidence="4 6" id="KW-0472">Membrane</keyword>
<evidence type="ECO:0000313" key="9">
    <source>
        <dbReference type="Proteomes" id="UP001437256"/>
    </source>
</evidence>
<dbReference type="InterPro" id="IPR049453">
    <property type="entry name" value="Memb_transporter_dom"/>
</dbReference>
<dbReference type="InterPro" id="IPR052430">
    <property type="entry name" value="IVT-Associated"/>
</dbReference>
<keyword evidence="9" id="KW-1185">Reference proteome</keyword>
<sequence>MQHLRRALSWGTTASRVQHGDAKDSAIDLPHDTVLNLSAAVLHALLVVRLIVLRCYNVPSGQPLDIPAEALQSAHARLTSALKQTEAELAIFGEELDFSYGVYPDPNRPSQGPLELSLFSICLIQMAHECIHALKVAESILETYETGRAKLWHPRFTLAWLGAASPAIILEDRGPPSEETFSHQTRTDISTEETKAGLSERNDLIHEDKRRHVLSSSHVQGSTLSLQWIKSLFTHGWNHPSTMATRLMMSRAFRSITHSNHLKHALKNSVGVALLSLPAFLPENSPARHWFHAWRGQWMVLSFVLVLDTNQGATWRTGYLRVSGTILGALCGFVVALIAHRNPYAIVVLVTLAEIPMSWIVTASSFPPLGIVANLTLPPIIFTDYLVSDAPSVIKLAWLRALMISLGVIAALLLNSLLYPRLCRVLFLDSACQSVGLLTQLYTSLSRELFQVTGHASLMERRRRLRLEWDIRRSLHRMAILVATMNDELSLVPKPMRRYRQIISCLQRLLDLLTGLRKIREHISRQHTVAAVVNERRELVSCICVSLFACEQVFGARQPLPQLLPSSRTALMHLEERVGHHVQQCKEGHGPRGLSVVYTLAEAVILADIVRSVEEMLDLCRQLFGTTSWFIENPQLDLTAMISKHEEVGSPFIGH</sequence>
<gene>
    <name evidence="8" type="ORF">AAF712_001490</name>
</gene>
<evidence type="ECO:0000256" key="5">
    <source>
        <dbReference type="SAM" id="MobiDB-lite"/>
    </source>
</evidence>
<keyword evidence="3 6" id="KW-1133">Transmembrane helix</keyword>
<keyword evidence="2 6" id="KW-0812">Transmembrane</keyword>
<evidence type="ECO:0000313" key="8">
    <source>
        <dbReference type="EMBL" id="KAL0071633.1"/>
    </source>
</evidence>
<proteinExistence type="predicted"/>
<feature type="transmembrane region" description="Helical" evidence="6">
    <location>
        <begin position="399"/>
        <end position="419"/>
    </location>
</feature>
<dbReference type="EMBL" id="JBBXMP010000003">
    <property type="protein sequence ID" value="KAL0071633.1"/>
    <property type="molecule type" value="Genomic_DNA"/>
</dbReference>
<name>A0ABR3ADH5_9AGAR</name>
<evidence type="ECO:0000256" key="6">
    <source>
        <dbReference type="SAM" id="Phobius"/>
    </source>
</evidence>
<feature type="transmembrane region" description="Helical" evidence="6">
    <location>
        <begin position="319"/>
        <end position="338"/>
    </location>
</feature>
<evidence type="ECO:0000256" key="4">
    <source>
        <dbReference type="ARBA" id="ARBA00023136"/>
    </source>
</evidence>
<protein>
    <recommendedName>
        <fullName evidence="7">Integral membrane bound transporter domain-containing protein</fullName>
    </recommendedName>
</protein>
<dbReference type="Pfam" id="PF13515">
    <property type="entry name" value="FUSC_2"/>
    <property type="match status" value="1"/>
</dbReference>
<accession>A0ABR3ADH5</accession>
<feature type="domain" description="Integral membrane bound transporter" evidence="7">
    <location>
        <begin position="289"/>
        <end position="413"/>
    </location>
</feature>
<feature type="region of interest" description="Disordered" evidence="5">
    <location>
        <begin position="172"/>
        <end position="196"/>
    </location>
</feature>
<evidence type="ECO:0000259" key="7">
    <source>
        <dbReference type="Pfam" id="PF13515"/>
    </source>
</evidence>
<organism evidence="8 9">
    <name type="scientific">Marasmius tenuissimus</name>
    <dbReference type="NCBI Taxonomy" id="585030"/>
    <lineage>
        <taxon>Eukaryota</taxon>
        <taxon>Fungi</taxon>
        <taxon>Dikarya</taxon>
        <taxon>Basidiomycota</taxon>
        <taxon>Agaricomycotina</taxon>
        <taxon>Agaricomycetes</taxon>
        <taxon>Agaricomycetidae</taxon>
        <taxon>Agaricales</taxon>
        <taxon>Marasmiineae</taxon>
        <taxon>Marasmiaceae</taxon>
        <taxon>Marasmius</taxon>
    </lineage>
</organism>
<reference evidence="8 9" key="1">
    <citation type="submission" date="2024-05" db="EMBL/GenBank/DDBJ databases">
        <title>A draft genome resource for the thread blight pathogen Marasmius tenuissimus strain MS-2.</title>
        <authorList>
            <person name="Yulfo-Soto G.E."/>
            <person name="Baruah I.K."/>
            <person name="Amoako-Attah I."/>
            <person name="Bukari Y."/>
            <person name="Meinhardt L.W."/>
            <person name="Bailey B.A."/>
            <person name="Cohen S.P."/>
        </authorList>
    </citation>
    <scope>NUCLEOTIDE SEQUENCE [LARGE SCALE GENOMIC DNA]</scope>
    <source>
        <strain evidence="8 9">MS-2</strain>
    </source>
</reference>
<comment type="subcellular location">
    <subcellularLocation>
        <location evidence="1">Membrane</location>
        <topology evidence="1">Multi-pass membrane protein</topology>
    </subcellularLocation>
</comment>
<feature type="transmembrane region" description="Helical" evidence="6">
    <location>
        <begin position="369"/>
        <end position="387"/>
    </location>
</feature>
<dbReference type="PANTHER" id="PTHR47804:SF3">
    <property type="entry name" value="PROTEIN BRE4"/>
    <property type="match status" value="1"/>
</dbReference>
<evidence type="ECO:0000256" key="3">
    <source>
        <dbReference type="ARBA" id="ARBA00022989"/>
    </source>
</evidence>